<dbReference type="EMBL" id="BK032511">
    <property type="protein sequence ID" value="DAF44491.1"/>
    <property type="molecule type" value="Genomic_DNA"/>
</dbReference>
<sequence length="34" mass="4161">MFAKKYIKLKRFADMIFPLLLVILLHVVRHTLEY</sequence>
<reference evidence="2" key="1">
    <citation type="journal article" date="2021" name="Proc. Natl. Acad. Sci. U.S.A.">
        <title>A Catalog of Tens of Thousands of Viruses from Human Metagenomes Reveals Hidden Associations with Chronic Diseases.</title>
        <authorList>
            <person name="Tisza M.J."/>
            <person name="Buck C.B."/>
        </authorList>
    </citation>
    <scope>NUCLEOTIDE SEQUENCE</scope>
    <source>
        <strain evidence="2">Ct8Lf7</strain>
    </source>
</reference>
<proteinExistence type="predicted"/>
<feature type="transmembrane region" description="Helical" evidence="1">
    <location>
        <begin position="12"/>
        <end position="32"/>
    </location>
</feature>
<keyword evidence="1" id="KW-0812">Transmembrane</keyword>
<keyword evidence="1" id="KW-0472">Membrane</keyword>
<protein>
    <submittedName>
        <fullName evidence="2">Uncharacterized protein</fullName>
    </submittedName>
</protein>
<evidence type="ECO:0000313" key="2">
    <source>
        <dbReference type="EMBL" id="DAF44491.1"/>
    </source>
</evidence>
<evidence type="ECO:0000256" key="1">
    <source>
        <dbReference type="SAM" id="Phobius"/>
    </source>
</evidence>
<keyword evidence="1" id="KW-1133">Transmembrane helix</keyword>
<accession>A0A8S5S115</accession>
<organism evidence="2">
    <name type="scientific">Podoviridae sp. ct8Lf7</name>
    <dbReference type="NCBI Taxonomy" id="2827723"/>
    <lineage>
        <taxon>Viruses</taxon>
        <taxon>Duplodnaviria</taxon>
        <taxon>Heunggongvirae</taxon>
        <taxon>Uroviricota</taxon>
        <taxon>Caudoviricetes</taxon>
    </lineage>
</organism>
<name>A0A8S5S115_9CAUD</name>